<dbReference type="PANTHER" id="PTHR45339">
    <property type="entry name" value="HYBRID SIGNAL TRANSDUCTION HISTIDINE KINASE J"/>
    <property type="match status" value="1"/>
</dbReference>
<feature type="transmembrane region" description="Helical" evidence="7">
    <location>
        <begin position="434"/>
        <end position="456"/>
    </location>
</feature>
<proteinExistence type="predicted"/>
<dbReference type="SMART" id="SM00448">
    <property type="entry name" value="REC"/>
    <property type="match status" value="1"/>
</dbReference>
<feature type="transmembrane region" description="Helical" evidence="7">
    <location>
        <begin position="165"/>
        <end position="184"/>
    </location>
</feature>
<dbReference type="InterPro" id="IPR004358">
    <property type="entry name" value="Sig_transdc_His_kin-like_C"/>
</dbReference>
<dbReference type="Pfam" id="PF00072">
    <property type="entry name" value="Response_reg"/>
    <property type="match status" value="1"/>
</dbReference>
<feature type="transmembrane region" description="Helical" evidence="7">
    <location>
        <begin position="122"/>
        <end position="145"/>
    </location>
</feature>
<accession>A0ABR8LKP9</accession>
<dbReference type="Gene3D" id="3.30.565.10">
    <property type="entry name" value="Histidine kinase-like ATPase, C-terminal domain"/>
    <property type="match status" value="1"/>
</dbReference>
<keyword evidence="11" id="KW-1185">Reference proteome</keyword>
<organism evidence="10 11">
    <name type="scientific">Salinimonas profundi</name>
    <dbReference type="NCBI Taxonomy" id="2729140"/>
    <lineage>
        <taxon>Bacteria</taxon>
        <taxon>Pseudomonadati</taxon>
        <taxon>Pseudomonadota</taxon>
        <taxon>Gammaproteobacteria</taxon>
        <taxon>Alteromonadales</taxon>
        <taxon>Alteromonadaceae</taxon>
        <taxon>Alteromonas/Salinimonas group</taxon>
        <taxon>Salinimonas</taxon>
    </lineage>
</organism>
<evidence type="ECO:0000256" key="2">
    <source>
        <dbReference type="ARBA" id="ARBA00012438"/>
    </source>
</evidence>
<evidence type="ECO:0000259" key="9">
    <source>
        <dbReference type="PROSITE" id="PS50110"/>
    </source>
</evidence>
<evidence type="ECO:0000256" key="5">
    <source>
        <dbReference type="PROSITE-ProRule" id="PRU00169"/>
    </source>
</evidence>
<feature type="domain" description="Histidine kinase" evidence="8">
    <location>
        <begin position="563"/>
        <end position="778"/>
    </location>
</feature>
<feature type="transmembrane region" description="Helical" evidence="7">
    <location>
        <begin position="29"/>
        <end position="60"/>
    </location>
</feature>
<dbReference type="PROSITE" id="PS50110">
    <property type="entry name" value="RESPONSE_REGULATORY"/>
    <property type="match status" value="1"/>
</dbReference>
<dbReference type="RefSeq" id="WP_191025972.1">
    <property type="nucleotide sequence ID" value="NZ_JABBXD010000008.1"/>
</dbReference>
<dbReference type="PROSITE" id="PS50109">
    <property type="entry name" value="HIS_KIN"/>
    <property type="match status" value="1"/>
</dbReference>
<dbReference type="CDD" id="cd16922">
    <property type="entry name" value="HATPase_EvgS-ArcB-TorS-like"/>
    <property type="match status" value="1"/>
</dbReference>
<comment type="catalytic activity">
    <reaction evidence="1">
        <text>ATP + protein L-histidine = ADP + protein N-phospho-L-histidine.</text>
        <dbReference type="EC" id="2.7.13.3"/>
    </reaction>
</comment>
<feature type="domain" description="Response regulatory" evidence="9">
    <location>
        <begin position="799"/>
        <end position="916"/>
    </location>
</feature>
<keyword evidence="7" id="KW-0472">Membrane</keyword>
<name>A0ABR8LKP9_9ALTE</name>
<dbReference type="Gene3D" id="1.10.287.130">
    <property type="match status" value="1"/>
</dbReference>
<dbReference type="CDD" id="cd00082">
    <property type="entry name" value="HisKA"/>
    <property type="match status" value="1"/>
</dbReference>
<evidence type="ECO:0000256" key="4">
    <source>
        <dbReference type="ARBA" id="ARBA00023012"/>
    </source>
</evidence>
<keyword evidence="6" id="KW-0175">Coiled coil</keyword>
<evidence type="ECO:0000256" key="6">
    <source>
        <dbReference type="SAM" id="Coils"/>
    </source>
</evidence>
<dbReference type="InterPro" id="IPR003594">
    <property type="entry name" value="HATPase_dom"/>
</dbReference>
<dbReference type="CDD" id="cd17546">
    <property type="entry name" value="REC_hyHK_CKI1_RcsC-like"/>
    <property type="match status" value="1"/>
</dbReference>
<dbReference type="InterPro" id="IPR036890">
    <property type="entry name" value="HATPase_C_sf"/>
</dbReference>
<dbReference type="InterPro" id="IPR005467">
    <property type="entry name" value="His_kinase_dom"/>
</dbReference>
<dbReference type="EC" id="2.7.13.3" evidence="2"/>
<dbReference type="InterPro" id="IPR011006">
    <property type="entry name" value="CheY-like_superfamily"/>
</dbReference>
<dbReference type="PANTHER" id="PTHR45339:SF1">
    <property type="entry name" value="HYBRID SIGNAL TRANSDUCTION HISTIDINE KINASE J"/>
    <property type="match status" value="1"/>
</dbReference>
<comment type="caution">
    <text evidence="10">The sequence shown here is derived from an EMBL/GenBank/DDBJ whole genome shotgun (WGS) entry which is preliminary data.</text>
</comment>
<reference evidence="10 11" key="1">
    <citation type="submission" date="2020-04" db="EMBL/GenBank/DDBJ databases">
        <title>Salinimonas sp. HHU 13199.</title>
        <authorList>
            <person name="Cui X."/>
            <person name="Zhang D."/>
        </authorList>
    </citation>
    <scope>NUCLEOTIDE SEQUENCE [LARGE SCALE GENOMIC DNA]</scope>
    <source>
        <strain evidence="10 11">HHU 13199</strain>
    </source>
</reference>
<evidence type="ECO:0000256" key="1">
    <source>
        <dbReference type="ARBA" id="ARBA00000085"/>
    </source>
</evidence>
<dbReference type="Proteomes" id="UP000624419">
    <property type="component" value="Unassembled WGS sequence"/>
</dbReference>
<dbReference type="InterPro" id="IPR001789">
    <property type="entry name" value="Sig_transdc_resp-reg_receiver"/>
</dbReference>
<feature type="transmembrane region" description="Helical" evidence="7">
    <location>
        <begin position="67"/>
        <end position="85"/>
    </location>
</feature>
<sequence length="918" mass="101038">MQSVVVAVAFAILGVAVNFLPEPIITEGLAAFGGIFAIALSLLFSPRISIPLILVIFAPLWWRYDNYLALLVLSAQPFIAALTCYKKGHFRILMVAGLCWSLVALPALLFIQYILHEQIFVVALTSAVVTWLSGITAVVCGHLIYLTVFAVRPLAGTQPVSFSPLLTYFFAAVFFTGNLVVNYLHINSVQVDQMSDIELYMRQRTLVLSEQLDSFIIRHRAAIVQNAGVLSSQINDKATFLQLLARANPDFLTLLITDDTGEITQAFPPRVLQRAKDKGMTNVRQRQYFSAVASNNAPFISEAFKGRGFGEDIIVAISAPILNEQKQFSGILEGSLSLQSFAYFDAQNIPGFAMLIQDGNDKVIYASPALGLSPMSLPQIDVCREQYCAGLFQLNNKTWLHETESLATNDWKVSLYYDVIWYERLIGEYTLRALALLIVVCLLGIMAGFGIAWLLAGPLKNLAEHFKNLNPAMDGTLGIDHDSRLYLQEISALDEAFFQLQERLRYAFGKLASANQRHQQLNNQLEELNTSLESRVKEKTVSLESALQDARQASKAKTEFLANMSHEIRTPMNGIIGNCDNLLEQPLDEVTHRRVNTIAQSASQLLMILDAILDLSKIEAGKMTAESVSFHLPELLNNALSTYQQSARQKSNQLKARLGKLPEYVNGDPSKISQILNNLLSNAIKFTCEGTVTLDASYAENMLTLAVSDTGIGISEENQQKIFNEFEQADASTTRHYGGTGLGLAITQKLVKLLNGVINVDSKPGKGATFTIHLPLNVSAEPQSRQSMPTTTKIKAGALILVVEDNDVNAQIVIDMLSNIGAKSMRVAEGETALNVLAKRKFDVILMDCQMPVKDGFETTRCLRSEQGPNQNTPVIALTANAFNEDRDACLAAGMNLHLSKPIKRDRLIAALGQLLAE</sequence>
<dbReference type="Gene3D" id="3.40.50.2300">
    <property type="match status" value="1"/>
</dbReference>
<keyword evidence="3 5" id="KW-0597">Phosphoprotein</keyword>
<feature type="transmembrane region" description="Helical" evidence="7">
    <location>
        <begin position="91"/>
        <end position="115"/>
    </location>
</feature>
<dbReference type="InterPro" id="IPR003661">
    <property type="entry name" value="HisK_dim/P_dom"/>
</dbReference>
<evidence type="ECO:0000313" key="10">
    <source>
        <dbReference type="EMBL" id="MBD3586772.1"/>
    </source>
</evidence>
<feature type="coiled-coil region" evidence="6">
    <location>
        <begin position="511"/>
        <end position="538"/>
    </location>
</feature>
<dbReference type="PRINTS" id="PR00344">
    <property type="entry name" value="BCTRLSENSOR"/>
</dbReference>
<dbReference type="SMART" id="SM00388">
    <property type="entry name" value="HisKA"/>
    <property type="match status" value="1"/>
</dbReference>
<keyword evidence="7" id="KW-0812">Transmembrane</keyword>
<dbReference type="InterPro" id="IPR036097">
    <property type="entry name" value="HisK_dim/P_sf"/>
</dbReference>
<dbReference type="CDD" id="cd12914">
    <property type="entry name" value="PDC1_DGC_like"/>
    <property type="match status" value="1"/>
</dbReference>
<dbReference type="SUPFAM" id="SSF52172">
    <property type="entry name" value="CheY-like"/>
    <property type="match status" value="1"/>
</dbReference>
<evidence type="ECO:0000256" key="3">
    <source>
        <dbReference type="ARBA" id="ARBA00022553"/>
    </source>
</evidence>
<dbReference type="Pfam" id="PF02518">
    <property type="entry name" value="HATPase_c"/>
    <property type="match status" value="1"/>
</dbReference>
<evidence type="ECO:0000259" key="8">
    <source>
        <dbReference type="PROSITE" id="PS50109"/>
    </source>
</evidence>
<protein>
    <recommendedName>
        <fullName evidence="2">histidine kinase</fullName>
        <ecNumber evidence="2">2.7.13.3</ecNumber>
    </recommendedName>
</protein>
<keyword evidence="7" id="KW-1133">Transmembrane helix</keyword>
<dbReference type="EMBL" id="JABBXD010000008">
    <property type="protein sequence ID" value="MBD3586772.1"/>
    <property type="molecule type" value="Genomic_DNA"/>
</dbReference>
<dbReference type="Gene3D" id="3.30.450.20">
    <property type="entry name" value="PAS domain"/>
    <property type="match status" value="1"/>
</dbReference>
<dbReference type="Pfam" id="PF00512">
    <property type="entry name" value="HisKA"/>
    <property type="match status" value="1"/>
</dbReference>
<evidence type="ECO:0000256" key="7">
    <source>
        <dbReference type="SAM" id="Phobius"/>
    </source>
</evidence>
<feature type="modified residue" description="4-aspartylphosphate" evidence="5">
    <location>
        <position position="848"/>
    </location>
</feature>
<keyword evidence="4" id="KW-0902">Two-component regulatory system</keyword>
<dbReference type="SUPFAM" id="SSF47384">
    <property type="entry name" value="Homodimeric domain of signal transducing histidine kinase"/>
    <property type="match status" value="1"/>
</dbReference>
<evidence type="ECO:0000313" key="11">
    <source>
        <dbReference type="Proteomes" id="UP000624419"/>
    </source>
</evidence>
<gene>
    <name evidence="10" type="ORF">HHX48_13575</name>
</gene>
<dbReference type="SMART" id="SM00387">
    <property type="entry name" value="HATPase_c"/>
    <property type="match status" value="1"/>
</dbReference>
<dbReference type="SUPFAM" id="SSF55874">
    <property type="entry name" value="ATPase domain of HSP90 chaperone/DNA topoisomerase II/histidine kinase"/>
    <property type="match status" value="1"/>
</dbReference>